<keyword evidence="2" id="KW-1185">Reference proteome</keyword>
<organism evidence="1 2">
    <name type="scientific">Pendulispora rubella</name>
    <dbReference type="NCBI Taxonomy" id="2741070"/>
    <lineage>
        <taxon>Bacteria</taxon>
        <taxon>Pseudomonadati</taxon>
        <taxon>Myxococcota</taxon>
        <taxon>Myxococcia</taxon>
        <taxon>Myxococcales</taxon>
        <taxon>Sorangiineae</taxon>
        <taxon>Pendulisporaceae</taxon>
        <taxon>Pendulispora</taxon>
    </lineage>
</organism>
<dbReference type="Proteomes" id="UP001374803">
    <property type="component" value="Chromosome"/>
</dbReference>
<dbReference type="EMBL" id="CP089983">
    <property type="protein sequence ID" value="WXB10424.1"/>
    <property type="molecule type" value="Genomic_DNA"/>
</dbReference>
<dbReference type="InterPro" id="IPR011749">
    <property type="entry name" value="CHP02243"/>
</dbReference>
<sequence length="861" mass="95480">MSTVRGSDLTCAVDERRQLVRDKKWNGLDYVDVVEDDPSQRTLCVHFFAEVPRDLAIANVVIEGGRRIRNIRVVSITPGYDDDPEHEECLRVVVDQAGDFSPYKLRLVAVDENGRPTGKPLPGFDVRYSSVTFSFKIHCPSDLDCAPAPEGCCDETREEPAIDYLAKDYSSFRRLILDRLALVMPEWTERHVPDVGIALVELLAYVGDHLSYYQDSVGTESYLDTARKRISVRRHARLVDYRIHEGCNARVWLVLTTDRDRTGDDALDLDDTYFVTATEEMSSFGPDIVKESALARITPNRYQCFESLRERAEKTLSLWAGQNEILFYTWGDSDCALPRGATRATLLDEWSTPEPAEDGTRARPLSSLRPGDVLLFEEVLGPSTGTPADADPLHRWFVRLTKVAPGLDELTQRHVVEIEWATEDALPFDLCVTTVLPAPECRRIENLTVARGNVLLADHGCRATDPPVVVGAREVMGTCACEGSLVDVEAVPERVRPLLNKAEPVFRQRLPAQPTSVGASKMVRQDPWAALPVAYIEATGPKPPNGPAVTSIWEPRRDLLASGRYDRHFVLEVDEARLGHVRFGDGELGAQPEVDMSLRAVYRFGNPLAGNVEAETITRIVSRTKLDGVKITVRNPRPAIGGTAPETLAHVKLAAPHAFRADLRRAITGDDYAVLAQEDPRIQRASGTLQWTGSWYEAKVAIDPLGTDEVDPALLKSIEERLEVYRRLGHDLRVVPARYVPIDLKLEVCVKPGYLRAHVKADVAARLGTGVLPGGKLGFFHADALTFGTAICPSDILSAVQSVVGVERVSLIWLRRLFEPKVPLDDKTGELELRPDEIAQLDSDPDYPEHGKLTLIMGGGR</sequence>
<dbReference type="RefSeq" id="WP_394840099.1">
    <property type="nucleotide sequence ID" value="NZ_CP089929.1"/>
</dbReference>
<protein>
    <submittedName>
        <fullName evidence="1">Baseplate assembly protein</fullName>
    </submittedName>
</protein>
<evidence type="ECO:0000313" key="1">
    <source>
        <dbReference type="EMBL" id="WXB10424.1"/>
    </source>
</evidence>
<reference evidence="1" key="1">
    <citation type="submission" date="2021-12" db="EMBL/GenBank/DDBJ databases">
        <title>Discovery of the Pendulisporaceae a myxobacterial family with distinct sporulation behavior and unique specialized metabolism.</title>
        <authorList>
            <person name="Garcia R."/>
            <person name="Popoff A."/>
            <person name="Bader C.D."/>
            <person name="Loehr J."/>
            <person name="Walesch S."/>
            <person name="Walt C."/>
            <person name="Boldt J."/>
            <person name="Bunk B."/>
            <person name="Haeckl F.J.F.P.J."/>
            <person name="Gunesch A.P."/>
            <person name="Birkelbach J."/>
            <person name="Nuebel U."/>
            <person name="Pietschmann T."/>
            <person name="Bach T."/>
            <person name="Mueller R."/>
        </authorList>
    </citation>
    <scope>NUCLEOTIDE SEQUENCE</scope>
    <source>
        <strain evidence="1">MSr11367</strain>
    </source>
</reference>
<proteinExistence type="predicted"/>
<gene>
    <name evidence="1" type="ORF">LVJ94_24750</name>
</gene>
<evidence type="ECO:0000313" key="2">
    <source>
        <dbReference type="Proteomes" id="UP001374803"/>
    </source>
</evidence>
<accession>A0ABZ2LLF2</accession>
<name>A0ABZ2LLF2_9BACT</name>
<dbReference type="NCBIfam" id="TIGR02243">
    <property type="entry name" value="putative baseplate assembly protein"/>
    <property type="match status" value="1"/>
</dbReference>